<dbReference type="EMBL" id="JAJSOW010000106">
    <property type="protein sequence ID" value="KAI9160921.1"/>
    <property type="molecule type" value="Genomic_DNA"/>
</dbReference>
<dbReference type="PANTHER" id="PTHR31602:SF60">
    <property type="entry name" value="GROWTH-REGULATING FACTOR 5"/>
    <property type="match status" value="1"/>
</dbReference>
<comment type="domain">
    <text evidence="11">The QLQ domain and WRC domain may be involved in protein-protein interaction and DNA-binding, respectively.</text>
</comment>
<evidence type="ECO:0000256" key="4">
    <source>
        <dbReference type="ARBA" id="ARBA00009178"/>
    </source>
</evidence>
<evidence type="ECO:0000256" key="5">
    <source>
        <dbReference type="ARBA" id="ARBA00022525"/>
    </source>
</evidence>
<dbReference type="InterPro" id="IPR031137">
    <property type="entry name" value="GRF"/>
</dbReference>
<feature type="compositionally biased region" description="Low complexity" evidence="12">
    <location>
        <begin position="128"/>
        <end position="148"/>
    </location>
</feature>
<keyword evidence="7" id="KW-0732">Signal</keyword>
<sequence length="491" mass="55135">MMTTSATSSARDNITMRSPFTPSQWQELEHQALIFKYMVSGVAIPPELIYSVKRSLDSSMNTRLLPHQPIGWGCFQVGFGRKADPEPGRCRRTDGKKWRCSKEAYPDSKYCERHMHRGRNRSRKPVEIISSSSTSSSSSSSSSSSTKATATTLISSSTLLNRNLSMINSTNTTTTAPLMSSEIYQDPLTHHQKSSTTYLNNPYLYPPHQQNKSTYNMISSSGFSSPHDHINNTTNTPHHMFMDSGSCSDKDYRYFHGIKDHQGVVDERDFFPEASGSVRGGINIHHHHNQDSICQPLMTTNPFKGYSHDDQHQSHQFHQSFSHNSKPQHCFVLGTDFNSSTSSATRAPLKIDKEDHDDHDDDETQKPLHHFFGEWPPKNTDSAWLDLASNSRVNNCKLIEDHQSHRKGGKKENMGVSNMKSLIFCLALISLVVVNQVQVGESKSIDVRVLDSCARSGGKAPGCGHDKNAPPRQANVYNRGCSYYHRCRNLL</sequence>
<feature type="region of interest" description="Disordered" evidence="12">
    <location>
        <begin position="339"/>
        <end position="365"/>
    </location>
</feature>
<dbReference type="GO" id="GO:0005634">
    <property type="term" value="C:nucleus"/>
    <property type="evidence" value="ECO:0007669"/>
    <property type="project" value="UniProtKB-SubCell"/>
</dbReference>
<keyword evidence="9 10" id="KW-0539">Nucleus</keyword>
<comment type="similarity">
    <text evidence="3 11">Belongs to the GRF family.</text>
</comment>
<evidence type="ECO:0000313" key="16">
    <source>
        <dbReference type="Proteomes" id="UP001064489"/>
    </source>
</evidence>
<evidence type="ECO:0000313" key="15">
    <source>
        <dbReference type="EMBL" id="KAI9160921.1"/>
    </source>
</evidence>
<keyword evidence="11" id="KW-0805">Transcription regulation</keyword>
<evidence type="ECO:0000256" key="1">
    <source>
        <dbReference type="ARBA" id="ARBA00004123"/>
    </source>
</evidence>
<accession>A0AAD5IER3</accession>
<feature type="region of interest" description="Disordered" evidence="12">
    <location>
        <begin position="111"/>
        <end position="148"/>
    </location>
</feature>
<comment type="caution">
    <text evidence="15">The sequence shown here is derived from an EMBL/GenBank/DDBJ whole genome shotgun (WGS) entry which is preliminary data.</text>
</comment>
<evidence type="ECO:0000256" key="9">
    <source>
        <dbReference type="ARBA" id="ARBA00023242"/>
    </source>
</evidence>
<organism evidence="15 16">
    <name type="scientific">Acer negundo</name>
    <name type="common">Box elder</name>
    <dbReference type="NCBI Taxonomy" id="4023"/>
    <lineage>
        <taxon>Eukaryota</taxon>
        <taxon>Viridiplantae</taxon>
        <taxon>Streptophyta</taxon>
        <taxon>Embryophyta</taxon>
        <taxon>Tracheophyta</taxon>
        <taxon>Spermatophyta</taxon>
        <taxon>Magnoliopsida</taxon>
        <taxon>eudicotyledons</taxon>
        <taxon>Gunneridae</taxon>
        <taxon>Pentapetalae</taxon>
        <taxon>rosids</taxon>
        <taxon>malvids</taxon>
        <taxon>Sapindales</taxon>
        <taxon>Sapindaceae</taxon>
        <taxon>Hippocastanoideae</taxon>
        <taxon>Acereae</taxon>
        <taxon>Acer</taxon>
    </lineage>
</organism>
<comment type="subcellular location">
    <subcellularLocation>
        <location evidence="1 10 11">Nucleus</location>
    </subcellularLocation>
    <subcellularLocation>
        <location evidence="2">Secreted</location>
    </subcellularLocation>
</comment>
<name>A0AAD5IER3_ACENE</name>
<proteinExistence type="inferred from homology"/>
<dbReference type="Proteomes" id="UP001064489">
    <property type="component" value="Chromosome 2"/>
</dbReference>
<dbReference type="SMART" id="SM00951">
    <property type="entry name" value="QLQ"/>
    <property type="match status" value="1"/>
</dbReference>
<dbReference type="GO" id="GO:0005524">
    <property type="term" value="F:ATP binding"/>
    <property type="evidence" value="ECO:0007669"/>
    <property type="project" value="UniProtKB-UniRule"/>
</dbReference>
<evidence type="ECO:0000256" key="7">
    <source>
        <dbReference type="ARBA" id="ARBA00022729"/>
    </source>
</evidence>
<keyword evidence="11" id="KW-0804">Transcription</keyword>
<comment type="function">
    <text evidence="11">Transcription activator.</text>
</comment>
<keyword evidence="6" id="KW-0372">Hormone</keyword>
<protein>
    <recommendedName>
        <fullName evidence="11">Growth-regulating factor</fullName>
    </recommendedName>
</protein>
<evidence type="ECO:0000259" key="14">
    <source>
        <dbReference type="PROSITE" id="PS51667"/>
    </source>
</evidence>
<dbReference type="InterPro" id="IPR008801">
    <property type="entry name" value="RALF"/>
</dbReference>
<feature type="domain" description="WRC" evidence="14">
    <location>
        <begin position="84"/>
        <end position="128"/>
    </location>
</feature>
<evidence type="ECO:0000256" key="8">
    <source>
        <dbReference type="ARBA" id="ARBA00023157"/>
    </source>
</evidence>
<dbReference type="Pfam" id="PF08879">
    <property type="entry name" value="WRC"/>
    <property type="match status" value="1"/>
</dbReference>
<feature type="short sequence motif" description="Bipartite nuclear localization signal" evidence="10">
    <location>
        <begin position="89"/>
        <end position="99"/>
    </location>
</feature>
<feature type="short sequence motif" description="Bipartite nuclear localization signal" evidence="10">
    <location>
        <begin position="117"/>
        <end position="124"/>
    </location>
</feature>
<dbReference type="GO" id="GO:0005576">
    <property type="term" value="C:extracellular region"/>
    <property type="evidence" value="ECO:0007669"/>
    <property type="project" value="UniProtKB-SubCell"/>
</dbReference>
<keyword evidence="16" id="KW-1185">Reference proteome</keyword>
<reference evidence="15" key="2">
    <citation type="submission" date="2023-02" db="EMBL/GenBank/DDBJ databases">
        <authorList>
            <person name="Swenson N.G."/>
            <person name="Wegrzyn J.L."/>
            <person name="Mcevoy S.L."/>
        </authorList>
    </citation>
    <scope>NUCLEOTIDE SEQUENCE</scope>
    <source>
        <strain evidence="15">91603</strain>
        <tissue evidence="15">Leaf</tissue>
    </source>
</reference>
<dbReference type="GO" id="GO:0006351">
    <property type="term" value="P:DNA-templated transcription"/>
    <property type="evidence" value="ECO:0007669"/>
    <property type="project" value="UniProtKB-UniRule"/>
</dbReference>
<keyword evidence="5" id="KW-0964">Secreted</keyword>
<keyword evidence="8" id="KW-1015">Disulfide bond</keyword>
<gene>
    <name evidence="15" type="ORF">LWI28_012806</name>
</gene>
<evidence type="ECO:0000256" key="11">
    <source>
        <dbReference type="RuleBase" id="RU367127"/>
    </source>
</evidence>
<evidence type="ECO:0000256" key="6">
    <source>
        <dbReference type="ARBA" id="ARBA00022702"/>
    </source>
</evidence>
<dbReference type="InterPro" id="IPR014977">
    <property type="entry name" value="WRC_dom"/>
</dbReference>
<dbReference type="Pfam" id="PF08880">
    <property type="entry name" value="QLQ"/>
    <property type="match status" value="1"/>
</dbReference>
<evidence type="ECO:0000259" key="13">
    <source>
        <dbReference type="PROSITE" id="PS51666"/>
    </source>
</evidence>
<evidence type="ECO:0000256" key="12">
    <source>
        <dbReference type="SAM" id="MobiDB-lite"/>
    </source>
</evidence>
<keyword evidence="11" id="KW-0010">Activator</keyword>
<dbReference type="GO" id="GO:0040008">
    <property type="term" value="P:regulation of growth"/>
    <property type="evidence" value="ECO:0007669"/>
    <property type="project" value="UniProtKB-ARBA"/>
</dbReference>
<feature type="domain" description="QLQ" evidence="13">
    <location>
        <begin position="19"/>
        <end position="54"/>
    </location>
</feature>
<dbReference type="AlphaFoldDB" id="A0AAD5IER3"/>
<feature type="compositionally biased region" description="Basic residues" evidence="12">
    <location>
        <begin position="114"/>
        <end position="123"/>
    </location>
</feature>
<evidence type="ECO:0000256" key="10">
    <source>
        <dbReference type="PROSITE-ProRule" id="PRU01002"/>
    </source>
</evidence>
<dbReference type="PROSITE" id="PS51667">
    <property type="entry name" value="WRC"/>
    <property type="match status" value="1"/>
</dbReference>
<dbReference type="PANTHER" id="PTHR31602">
    <property type="entry name" value="GROWTH-REGULATING FACTOR 5"/>
    <property type="match status" value="1"/>
</dbReference>
<dbReference type="GO" id="GO:0099402">
    <property type="term" value="P:plant organ development"/>
    <property type="evidence" value="ECO:0007669"/>
    <property type="project" value="UniProtKB-ARBA"/>
</dbReference>
<comment type="similarity">
    <text evidence="4">Belongs to the plant rapid alkalinization factor (RALF) family.</text>
</comment>
<dbReference type="GO" id="GO:0006355">
    <property type="term" value="P:regulation of DNA-templated transcription"/>
    <property type="evidence" value="ECO:0007669"/>
    <property type="project" value="InterPro"/>
</dbReference>
<evidence type="ECO:0000256" key="3">
    <source>
        <dbReference type="ARBA" id="ARBA00008122"/>
    </source>
</evidence>
<dbReference type="InterPro" id="IPR014978">
    <property type="entry name" value="Gln-Leu-Gln_QLQ"/>
</dbReference>
<dbReference type="GO" id="GO:0005179">
    <property type="term" value="F:hormone activity"/>
    <property type="evidence" value="ECO:0007669"/>
    <property type="project" value="UniProtKB-KW"/>
</dbReference>
<reference evidence="15" key="1">
    <citation type="journal article" date="2022" name="Plant J.">
        <title>Strategies of tolerance reflected in two North American maple genomes.</title>
        <authorList>
            <person name="McEvoy S.L."/>
            <person name="Sezen U.U."/>
            <person name="Trouern-Trend A."/>
            <person name="McMahon S.M."/>
            <person name="Schaberg P.G."/>
            <person name="Yang J."/>
            <person name="Wegrzyn J.L."/>
            <person name="Swenson N.G."/>
        </authorList>
    </citation>
    <scope>NUCLEOTIDE SEQUENCE</scope>
    <source>
        <strain evidence="15">91603</strain>
    </source>
</reference>
<dbReference type="Pfam" id="PF05498">
    <property type="entry name" value="RALF"/>
    <property type="match status" value="1"/>
</dbReference>
<dbReference type="PROSITE" id="PS51666">
    <property type="entry name" value="QLQ"/>
    <property type="match status" value="1"/>
</dbReference>
<evidence type="ECO:0000256" key="2">
    <source>
        <dbReference type="ARBA" id="ARBA00004613"/>
    </source>
</evidence>